<dbReference type="Proteomes" id="UP000272412">
    <property type="component" value="Unassembled WGS sequence"/>
</dbReference>
<dbReference type="InterPro" id="IPR003811">
    <property type="entry name" value="G3P_acylTferase_PlsY"/>
</dbReference>
<comment type="pathway">
    <text evidence="11">Lipid metabolism; phospholipid metabolism.</text>
</comment>
<keyword evidence="3" id="KW-0997">Cell inner membrane</keyword>
<evidence type="ECO:0000256" key="10">
    <source>
        <dbReference type="ARBA" id="ARBA00023264"/>
    </source>
</evidence>
<evidence type="ECO:0000256" key="5">
    <source>
        <dbReference type="ARBA" id="ARBA00022692"/>
    </source>
</evidence>
<keyword evidence="4 11" id="KW-0808">Transferase</keyword>
<organism evidence="12 13">
    <name type="scientific">Neisseria weixii</name>
    <dbReference type="NCBI Taxonomy" id="1853276"/>
    <lineage>
        <taxon>Bacteria</taxon>
        <taxon>Pseudomonadati</taxon>
        <taxon>Pseudomonadota</taxon>
        <taxon>Betaproteobacteria</taxon>
        <taxon>Neisseriales</taxon>
        <taxon>Neisseriaceae</taxon>
        <taxon>Neisseria</taxon>
    </lineage>
</organism>
<evidence type="ECO:0000256" key="9">
    <source>
        <dbReference type="ARBA" id="ARBA00023209"/>
    </source>
</evidence>
<feature type="transmembrane region" description="Helical" evidence="11">
    <location>
        <begin position="166"/>
        <end position="182"/>
    </location>
</feature>
<dbReference type="HAMAP" id="MF_01043">
    <property type="entry name" value="PlsY"/>
    <property type="match status" value="1"/>
</dbReference>
<keyword evidence="1 11" id="KW-1003">Cell membrane</keyword>
<dbReference type="Pfam" id="PF02660">
    <property type="entry name" value="G3P_acyltransf"/>
    <property type="match status" value="1"/>
</dbReference>
<keyword evidence="9 11" id="KW-0594">Phospholipid biosynthesis</keyword>
<dbReference type="UniPathway" id="UPA00085"/>
<evidence type="ECO:0000256" key="7">
    <source>
        <dbReference type="ARBA" id="ARBA00023098"/>
    </source>
</evidence>
<comment type="subunit">
    <text evidence="11">Probably interacts with PlsX.</text>
</comment>
<comment type="function">
    <text evidence="11">Catalyzes the transfer of an acyl group from acyl-phosphate (acyl-PO(4)) to glycerol-3-phosphate (G3P) to form lysophosphatidic acid (LPA). This enzyme utilizes acyl-phosphate as fatty acyl donor, but not acyl-CoA or acyl-ACP.</text>
</comment>
<keyword evidence="10 11" id="KW-1208">Phospholipid metabolism</keyword>
<dbReference type="OrthoDB" id="9777124at2"/>
<dbReference type="SMART" id="SM01207">
    <property type="entry name" value="G3P_acyltransf"/>
    <property type="match status" value="1"/>
</dbReference>
<evidence type="ECO:0000256" key="6">
    <source>
        <dbReference type="ARBA" id="ARBA00022989"/>
    </source>
</evidence>
<evidence type="ECO:0000313" key="13">
    <source>
        <dbReference type="Proteomes" id="UP000272412"/>
    </source>
</evidence>
<evidence type="ECO:0000256" key="4">
    <source>
        <dbReference type="ARBA" id="ARBA00022679"/>
    </source>
</evidence>
<comment type="catalytic activity">
    <reaction evidence="11">
        <text>an acyl phosphate + sn-glycerol 3-phosphate = a 1-acyl-sn-glycero-3-phosphate + phosphate</text>
        <dbReference type="Rhea" id="RHEA:34075"/>
        <dbReference type="ChEBI" id="CHEBI:43474"/>
        <dbReference type="ChEBI" id="CHEBI:57597"/>
        <dbReference type="ChEBI" id="CHEBI:57970"/>
        <dbReference type="ChEBI" id="CHEBI:59918"/>
        <dbReference type="EC" id="2.3.1.275"/>
    </reaction>
</comment>
<dbReference type="PANTHER" id="PTHR30309:SF0">
    <property type="entry name" value="GLYCEROL-3-PHOSPHATE ACYLTRANSFERASE-RELATED"/>
    <property type="match status" value="1"/>
</dbReference>
<comment type="caution">
    <text evidence="12">The sequence shown here is derived from an EMBL/GenBank/DDBJ whole genome shotgun (WGS) entry which is preliminary data.</text>
</comment>
<evidence type="ECO:0000313" key="12">
    <source>
        <dbReference type="EMBL" id="RPD89737.1"/>
    </source>
</evidence>
<keyword evidence="2 11" id="KW-0444">Lipid biosynthesis</keyword>
<keyword evidence="12" id="KW-0012">Acyltransferase</keyword>
<keyword evidence="8 11" id="KW-0472">Membrane</keyword>
<evidence type="ECO:0000256" key="3">
    <source>
        <dbReference type="ARBA" id="ARBA00022519"/>
    </source>
</evidence>
<gene>
    <name evidence="11 12" type="primary">plsY</name>
    <name evidence="12" type="ORF">EGK74_02825</name>
</gene>
<keyword evidence="7 11" id="KW-0443">Lipid metabolism</keyword>
<comment type="similarity">
    <text evidence="11">Belongs to the PlsY family.</text>
</comment>
<reference evidence="12 13" key="1">
    <citation type="submission" date="2018-11" db="EMBL/GenBank/DDBJ databases">
        <title>Neisseria weixii sp. nov. isolated from the rectal contents of plateau pika (Ochotona cruzoniae).</title>
        <authorList>
            <person name="Zhang G."/>
        </authorList>
    </citation>
    <scope>NUCLEOTIDE SEQUENCE [LARGE SCALE GENOMIC DNA]</scope>
    <source>
        <strain evidence="12 13">10009</strain>
    </source>
</reference>
<name>A0A3N4N6F8_9NEIS</name>
<comment type="subcellular location">
    <subcellularLocation>
        <location evidence="11">Cell membrane</location>
        <topology evidence="11">Multi-pass membrane protein</topology>
    </subcellularLocation>
</comment>
<evidence type="ECO:0000256" key="8">
    <source>
        <dbReference type="ARBA" id="ARBA00023136"/>
    </source>
</evidence>
<dbReference type="GO" id="GO:0005886">
    <property type="term" value="C:plasma membrane"/>
    <property type="evidence" value="ECO:0007669"/>
    <property type="project" value="UniProtKB-SubCell"/>
</dbReference>
<dbReference type="NCBIfam" id="TIGR00023">
    <property type="entry name" value="glycerol-3-phosphate 1-O-acyltransferase PlsY"/>
    <property type="match status" value="1"/>
</dbReference>
<comment type="caution">
    <text evidence="11">Lacks conserved residue(s) required for the propagation of feature annotation.</text>
</comment>
<dbReference type="EMBL" id="RPFL01000005">
    <property type="protein sequence ID" value="RPD89737.1"/>
    <property type="molecule type" value="Genomic_DNA"/>
</dbReference>
<keyword evidence="6 11" id="KW-1133">Transmembrane helix</keyword>
<dbReference type="AlphaFoldDB" id="A0A3N4N6F8"/>
<dbReference type="GO" id="GO:0008654">
    <property type="term" value="P:phospholipid biosynthetic process"/>
    <property type="evidence" value="ECO:0007669"/>
    <property type="project" value="UniProtKB-UniRule"/>
</dbReference>
<proteinExistence type="inferred from homology"/>
<feature type="transmembrane region" description="Helical" evidence="11">
    <location>
        <begin position="110"/>
        <end position="134"/>
    </location>
</feature>
<keyword evidence="13" id="KW-1185">Reference proteome</keyword>
<dbReference type="GO" id="GO:0043772">
    <property type="term" value="F:acyl-phosphate glycerol-3-phosphate acyltransferase activity"/>
    <property type="evidence" value="ECO:0007669"/>
    <property type="project" value="UniProtKB-UniRule"/>
</dbReference>
<evidence type="ECO:0000256" key="11">
    <source>
        <dbReference type="HAMAP-Rule" id="MF_01043"/>
    </source>
</evidence>
<dbReference type="EC" id="2.3.1.275" evidence="11"/>
<dbReference type="RefSeq" id="WP_123803840.1">
    <property type="nucleotide sequence ID" value="NZ_JBHSPY010000003.1"/>
</dbReference>
<evidence type="ECO:0000256" key="2">
    <source>
        <dbReference type="ARBA" id="ARBA00022516"/>
    </source>
</evidence>
<feature type="transmembrane region" description="Helical" evidence="11">
    <location>
        <begin position="78"/>
        <end position="98"/>
    </location>
</feature>
<dbReference type="PANTHER" id="PTHR30309">
    <property type="entry name" value="INNER MEMBRANE PROTEIN YGIH"/>
    <property type="match status" value="1"/>
</dbReference>
<sequence length="201" mass="21367">MYNVLAVVSAYLIGSLSFAVIVSKAYGMNDPRTYGSGNPGATNVLRSGKKKAAALTLLGDAFKGFAAVWLVRWMETEINLTMTTIGACAVAVLVGHMWPIFFRFKGGKGVATALGALLALSWPTGLVCAIVWLVVAFGFKVSSLAAIAAALISPIAAYFFMPYPSWIWATTVIAVLVLYRHKSNIINLLSGKESKIGDKAS</sequence>
<protein>
    <recommendedName>
        <fullName evidence="11">Glycerol-3-phosphate acyltransferase</fullName>
    </recommendedName>
    <alternativeName>
        <fullName evidence="11">Acyl-PO4 G3P acyltransferase</fullName>
    </alternativeName>
    <alternativeName>
        <fullName evidence="11">Acyl-phosphate--glycerol-3-phosphate acyltransferase</fullName>
    </alternativeName>
    <alternativeName>
        <fullName evidence="11">G3P acyltransferase</fullName>
        <shortName evidence="11">GPAT</shortName>
        <ecNumber evidence="11">2.3.1.275</ecNumber>
    </alternativeName>
    <alternativeName>
        <fullName evidence="11">Lysophosphatidic acid synthase</fullName>
        <shortName evidence="11">LPA synthase</shortName>
    </alternativeName>
</protein>
<accession>A0A3N4N6F8</accession>
<keyword evidence="5 11" id="KW-0812">Transmembrane</keyword>
<evidence type="ECO:0000256" key="1">
    <source>
        <dbReference type="ARBA" id="ARBA00022475"/>
    </source>
</evidence>